<keyword evidence="2" id="KW-1185">Reference proteome</keyword>
<organism evidence="1 2">
    <name type="scientific">Ectobacillus funiculus</name>
    <dbReference type="NCBI Taxonomy" id="137993"/>
    <lineage>
        <taxon>Bacteria</taxon>
        <taxon>Bacillati</taxon>
        <taxon>Bacillota</taxon>
        <taxon>Bacilli</taxon>
        <taxon>Bacillales</taxon>
        <taxon>Bacillaceae</taxon>
        <taxon>Ectobacillus</taxon>
    </lineage>
</organism>
<sequence length="91" mass="11017">MIHYQCAKGLSLSEKKNGKDIEFTIVVEDIARYDSAIKKVRQHFDGNRVYTDVLFYIHKDNEYQIIVRHDYYIDFILYLFKYQLIQSLSWT</sequence>
<evidence type="ECO:0000313" key="2">
    <source>
        <dbReference type="Proteomes" id="UP001589609"/>
    </source>
</evidence>
<name>A0ABV5WIL3_9BACI</name>
<accession>A0ABV5WIL3</accession>
<proteinExistence type="predicted"/>
<comment type="caution">
    <text evidence="1">The sequence shown here is derived from an EMBL/GenBank/DDBJ whole genome shotgun (WGS) entry which is preliminary data.</text>
</comment>
<dbReference type="RefSeq" id="WP_379950755.1">
    <property type="nucleotide sequence ID" value="NZ_JBHMAF010000150.1"/>
</dbReference>
<reference evidence="1 2" key="1">
    <citation type="submission" date="2024-09" db="EMBL/GenBank/DDBJ databases">
        <authorList>
            <person name="Sun Q."/>
            <person name="Mori K."/>
        </authorList>
    </citation>
    <scope>NUCLEOTIDE SEQUENCE [LARGE SCALE GENOMIC DNA]</scope>
    <source>
        <strain evidence="1 2">JCM 11201</strain>
    </source>
</reference>
<evidence type="ECO:0000313" key="1">
    <source>
        <dbReference type="EMBL" id="MFB9760442.1"/>
    </source>
</evidence>
<gene>
    <name evidence="1" type="ORF">ACFFMS_19130</name>
</gene>
<protein>
    <submittedName>
        <fullName evidence="1">Uncharacterized protein</fullName>
    </submittedName>
</protein>
<dbReference type="Proteomes" id="UP001589609">
    <property type="component" value="Unassembled WGS sequence"/>
</dbReference>
<dbReference type="EMBL" id="JBHMAF010000150">
    <property type="protein sequence ID" value="MFB9760442.1"/>
    <property type="molecule type" value="Genomic_DNA"/>
</dbReference>